<proteinExistence type="predicted"/>
<dbReference type="EMBL" id="BQNB010008697">
    <property type="protein sequence ID" value="GJS53026.1"/>
    <property type="molecule type" value="Genomic_DNA"/>
</dbReference>
<keyword evidence="2" id="KW-1185">Reference proteome</keyword>
<evidence type="ECO:0000313" key="1">
    <source>
        <dbReference type="EMBL" id="GJS53026.1"/>
    </source>
</evidence>
<reference evidence="1" key="2">
    <citation type="submission" date="2022-01" db="EMBL/GenBank/DDBJ databases">
        <authorList>
            <person name="Yamashiro T."/>
            <person name="Shiraishi A."/>
            <person name="Satake H."/>
            <person name="Nakayama K."/>
        </authorList>
    </citation>
    <scope>NUCLEOTIDE SEQUENCE</scope>
</reference>
<reference evidence="1" key="1">
    <citation type="journal article" date="2022" name="Int. J. Mol. Sci.">
        <title>Draft Genome of Tanacetum Coccineum: Genomic Comparison of Closely Related Tanacetum-Family Plants.</title>
        <authorList>
            <person name="Yamashiro T."/>
            <person name="Shiraishi A."/>
            <person name="Nakayama K."/>
            <person name="Satake H."/>
        </authorList>
    </citation>
    <scope>NUCLEOTIDE SEQUENCE</scope>
</reference>
<name>A0ABQ4WK80_9ASTR</name>
<gene>
    <name evidence="1" type="ORF">Tco_0626388</name>
</gene>
<organism evidence="1 2">
    <name type="scientific">Tanacetum coccineum</name>
    <dbReference type="NCBI Taxonomy" id="301880"/>
    <lineage>
        <taxon>Eukaryota</taxon>
        <taxon>Viridiplantae</taxon>
        <taxon>Streptophyta</taxon>
        <taxon>Embryophyta</taxon>
        <taxon>Tracheophyta</taxon>
        <taxon>Spermatophyta</taxon>
        <taxon>Magnoliopsida</taxon>
        <taxon>eudicotyledons</taxon>
        <taxon>Gunneridae</taxon>
        <taxon>Pentapetalae</taxon>
        <taxon>asterids</taxon>
        <taxon>campanulids</taxon>
        <taxon>Asterales</taxon>
        <taxon>Asteraceae</taxon>
        <taxon>Asteroideae</taxon>
        <taxon>Anthemideae</taxon>
        <taxon>Anthemidinae</taxon>
        <taxon>Tanacetum</taxon>
    </lineage>
</organism>
<comment type="caution">
    <text evidence="1">The sequence shown here is derived from an EMBL/GenBank/DDBJ whole genome shotgun (WGS) entry which is preliminary data.</text>
</comment>
<accession>A0ABQ4WK80</accession>
<sequence>MVGPSSSADNIVLINNLDAGDPLHIQTNDNSSTTLIPFKLQVKCSCGASSELVLHQQLMKLIQFLMGLDDCYQPIRSALFNQ</sequence>
<dbReference type="Proteomes" id="UP001151760">
    <property type="component" value="Unassembled WGS sequence"/>
</dbReference>
<feature type="non-terminal residue" evidence="1">
    <location>
        <position position="82"/>
    </location>
</feature>
<evidence type="ECO:0000313" key="2">
    <source>
        <dbReference type="Proteomes" id="UP001151760"/>
    </source>
</evidence>
<protein>
    <submittedName>
        <fullName evidence="1">Uncharacterized protein</fullName>
    </submittedName>
</protein>